<dbReference type="InterPro" id="IPR003959">
    <property type="entry name" value="ATPase_AAA_core"/>
</dbReference>
<dbReference type="SUPFAM" id="SSF52540">
    <property type="entry name" value="P-loop containing nucleoside triphosphate hydrolases"/>
    <property type="match status" value="1"/>
</dbReference>
<evidence type="ECO:0000313" key="3">
    <source>
        <dbReference type="Proteomes" id="UP001606303"/>
    </source>
</evidence>
<protein>
    <submittedName>
        <fullName evidence="2">AAA family ATPase</fullName>
    </submittedName>
</protein>
<feature type="domain" description="AAA+ ATPase" evidence="1">
    <location>
        <begin position="360"/>
        <end position="506"/>
    </location>
</feature>
<dbReference type="SMART" id="SM00382">
    <property type="entry name" value="AAA"/>
    <property type="match status" value="1"/>
</dbReference>
<dbReference type="PANTHER" id="PTHR43718:SF2">
    <property type="entry name" value="LON PROTEASE HOMOLOG, MITOCHONDRIAL"/>
    <property type="match status" value="1"/>
</dbReference>
<dbReference type="Proteomes" id="UP001606303">
    <property type="component" value="Unassembled WGS sequence"/>
</dbReference>
<comment type="caution">
    <text evidence="2">The sequence shown here is derived from an EMBL/GenBank/DDBJ whole genome shotgun (WGS) entry which is preliminary data.</text>
</comment>
<name>A0ABW7H1T5_9BURK</name>
<dbReference type="InterPro" id="IPR003593">
    <property type="entry name" value="AAA+_ATPase"/>
</dbReference>
<evidence type="ECO:0000313" key="2">
    <source>
        <dbReference type="EMBL" id="MFG6468184.1"/>
    </source>
</evidence>
<dbReference type="Gene3D" id="3.40.50.300">
    <property type="entry name" value="P-loop containing nucleotide triphosphate hydrolases"/>
    <property type="match status" value="1"/>
</dbReference>
<accession>A0ABW7H1T5</accession>
<dbReference type="InterPro" id="IPR027065">
    <property type="entry name" value="Lon_Prtase"/>
</dbReference>
<dbReference type="RefSeq" id="WP_394386171.1">
    <property type="nucleotide sequence ID" value="NZ_JBIGIB010000004.1"/>
</dbReference>
<reference evidence="2 3" key="1">
    <citation type="submission" date="2024-08" db="EMBL/GenBank/DDBJ databases">
        <authorList>
            <person name="Lu H."/>
        </authorList>
    </citation>
    <scope>NUCLEOTIDE SEQUENCE [LARGE SCALE GENOMIC DNA]</scope>
    <source>
        <strain evidence="2 3">BYS87W</strain>
    </source>
</reference>
<proteinExistence type="predicted"/>
<keyword evidence="3" id="KW-1185">Reference proteome</keyword>
<dbReference type="InterPro" id="IPR027417">
    <property type="entry name" value="P-loop_NTPase"/>
</dbReference>
<gene>
    <name evidence="2" type="ORF">ACG01O_16275</name>
</gene>
<sequence length="573" mass="63453">MQDNSEFHARLTSIFSDLTTNCADYQTWAFVRRKFAAVLDPGLPIEERRQSLLEAVRVFQDSEKLELANALEHHLLLKLSETTRCPAVQYQLAQLLLRLDHVPLKPISLGGRVLSYELGTISTTDAERYSRLPRKDVLRGAGESSPISCWIRGLAFAEGLAVDRSGAMDAQQAIAGLSCLAQVILNLHCIADRAEADQLAEHISRTGPELWHRLQRKLVQAQQARAEFRTRVHSFSDDMYDMLKLRLRSELYEAQARRTARVPEVLPPKEPDPQPATSKGMSARVVTEPIPPAAYKEDREQLKLYEALTTPLELRCLLGVDDLSQRLDRLHAEFPWAHQAIAEVRTVLEPRALLGRLDVKLPHLLLAGPPGAGKSRLARRLAALLNLPFIPINVGGSADVKMIVGTARGWASAAPSPLLASMLTHKTPSGLVLLDELDKGASSFDGARIVSAVLAFLEPETARQYRDGYLNAACDLSWLSFVGTVNALKLPEALLSRFRIVYVPSPGPEHRPILAKTMAAELAEQWGVSPDVFPPLPAELLARAGTSARDMRRAIEDYLADWLRDTLRPSALH</sequence>
<dbReference type="PANTHER" id="PTHR43718">
    <property type="entry name" value="LON PROTEASE"/>
    <property type="match status" value="1"/>
</dbReference>
<dbReference type="EMBL" id="JBIGIB010000004">
    <property type="protein sequence ID" value="MFG6468184.1"/>
    <property type="molecule type" value="Genomic_DNA"/>
</dbReference>
<evidence type="ECO:0000259" key="1">
    <source>
        <dbReference type="SMART" id="SM00382"/>
    </source>
</evidence>
<dbReference type="Pfam" id="PF00004">
    <property type="entry name" value="AAA"/>
    <property type="match status" value="1"/>
</dbReference>
<organism evidence="2 3">
    <name type="scientific">Pelomonas baiyunensis</name>
    <dbReference type="NCBI Taxonomy" id="3299026"/>
    <lineage>
        <taxon>Bacteria</taxon>
        <taxon>Pseudomonadati</taxon>
        <taxon>Pseudomonadota</taxon>
        <taxon>Betaproteobacteria</taxon>
        <taxon>Burkholderiales</taxon>
        <taxon>Sphaerotilaceae</taxon>
        <taxon>Roseateles</taxon>
    </lineage>
</organism>